<keyword evidence="2" id="KW-1185">Reference proteome</keyword>
<name>A0A429GSR6_9CREN</name>
<accession>A0A429GSR6</accession>
<evidence type="ECO:0000313" key="1">
    <source>
        <dbReference type="EMBL" id="RSN76880.1"/>
    </source>
</evidence>
<comment type="caution">
    <text evidence="1">The sequence shown here is derived from an EMBL/GenBank/DDBJ whole genome shotgun (WGS) entry which is preliminary data.</text>
</comment>
<organism evidence="1 2">
    <name type="scientific">Candidatus Methanodesulfokora washburnensis</name>
    <dbReference type="NCBI Taxonomy" id="2478471"/>
    <lineage>
        <taxon>Archaea</taxon>
        <taxon>Thermoproteota</taxon>
        <taxon>Candidatus Korarchaeia</taxon>
        <taxon>Candidatus Korarchaeia incertae sedis</taxon>
        <taxon>Candidatus Methanodesulfokora</taxon>
    </lineage>
</organism>
<dbReference type="RefSeq" id="WP_125670650.1">
    <property type="nucleotide sequence ID" value="NZ_RCOS01000051.1"/>
</dbReference>
<proteinExistence type="predicted"/>
<sequence>MENQEKVLSPEMGAISALGAGAETGKQLHEKVRGIWMEKKTAKIAIVVNTRAKEVSVDATDEQLASIDFMYKPSQHNDYYEIVLVLPVPEEKLDKCLAEVEKFINSFFLGLEMEEGEYSFWDGVAVLNSFVDLCTKLYPPYLTRGIKAEIDDTGGDYPEYHVRAEWYG</sequence>
<protein>
    <submittedName>
        <fullName evidence="1">Uncharacterized protein</fullName>
    </submittedName>
</protein>
<dbReference type="EMBL" id="RCOS01000051">
    <property type="protein sequence ID" value="RSN76880.1"/>
    <property type="molecule type" value="Genomic_DNA"/>
</dbReference>
<dbReference type="AlphaFoldDB" id="A0A429GSR6"/>
<evidence type="ECO:0000313" key="2">
    <source>
        <dbReference type="Proteomes" id="UP000277582"/>
    </source>
</evidence>
<dbReference type="Proteomes" id="UP000277582">
    <property type="component" value="Unassembled WGS sequence"/>
</dbReference>
<gene>
    <name evidence="1" type="ORF">D6D85_03420</name>
</gene>
<reference evidence="1 2" key="1">
    <citation type="submission" date="2018-10" db="EMBL/GenBank/DDBJ databases">
        <title>Co-occurring genomic capacity for anaerobic methane metabolism and dissimilatory sulfite reduction discovered in the Korarchaeota.</title>
        <authorList>
            <person name="Mckay L.J."/>
            <person name="Dlakic M."/>
            <person name="Fields M.W."/>
            <person name="Delmont T.O."/>
            <person name="Eren A.M."/>
            <person name="Jay Z.J."/>
            <person name="Klingelsmith K.B."/>
            <person name="Rusch D.B."/>
            <person name="Inskeep W.P."/>
        </authorList>
    </citation>
    <scope>NUCLEOTIDE SEQUENCE [LARGE SCALE GENOMIC DNA]</scope>
    <source>
        <strain evidence="1 2">MDKW</strain>
    </source>
</reference>